<dbReference type="AlphaFoldDB" id="F4QHT9"/>
<evidence type="ECO:0000313" key="3">
    <source>
        <dbReference type="Proteomes" id="UP000006512"/>
    </source>
</evidence>
<dbReference type="OrthoDB" id="5642573at2"/>
<dbReference type="Proteomes" id="UP000006512">
    <property type="component" value="Unassembled WGS sequence"/>
</dbReference>
<evidence type="ECO:0000313" key="2">
    <source>
        <dbReference type="EMBL" id="EGF92826.1"/>
    </source>
</evidence>
<gene>
    <name evidence="2" type="ORF">ABI_12640</name>
</gene>
<dbReference type="Gene3D" id="3.40.50.150">
    <property type="entry name" value="Vaccinia Virus protein VP39"/>
    <property type="match status" value="1"/>
</dbReference>
<dbReference type="STRING" id="715226.ABI_12640"/>
<dbReference type="RefSeq" id="WP_006272008.1">
    <property type="nucleotide sequence ID" value="NZ_GL883077.1"/>
</dbReference>
<sequence>MPDITKDARFWDRIARKYAADKIEDVEGYERTLERTRQYLKPADKVLEFGCGTGTTALKLAPHAASYLATDISAEMVTIAREKLAETPVAGLEFAATTLDDLNAAPDSFDAVLGFNILHLVTEVSATVRRARSLLKPGGLLITKTPCLKEMNLLIRVALPVMQALGKAPNVSVFTSRQLETMIMAAGFEIVEIARHASKGKDTRPFIVARKV</sequence>
<dbReference type="PANTHER" id="PTHR43861">
    <property type="entry name" value="TRANS-ACONITATE 2-METHYLTRANSFERASE-RELATED"/>
    <property type="match status" value="1"/>
</dbReference>
<dbReference type="GO" id="GO:0032259">
    <property type="term" value="P:methylation"/>
    <property type="evidence" value="ECO:0007669"/>
    <property type="project" value="UniProtKB-KW"/>
</dbReference>
<keyword evidence="2" id="KW-0808">Transferase</keyword>
<evidence type="ECO:0000259" key="1">
    <source>
        <dbReference type="Pfam" id="PF08242"/>
    </source>
</evidence>
<dbReference type="InterPro" id="IPR029063">
    <property type="entry name" value="SAM-dependent_MTases_sf"/>
</dbReference>
<dbReference type="InterPro" id="IPR013217">
    <property type="entry name" value="Methyltransf_12"/>
</dbReference>
<dbReference type="HOGENOM" id="CLU_037990_15_0_5"/>
<reference evidence="3" key="1">
    <citation type="submission" date="2011-03" db="EMBL/GenBank/DDBJ databases">
        <title>Draft genome sequence of Brevundimonas diminuta.</title>
        <authorList>
            <person name="Brown P.J.B."/>
            <person name="Buechlein A."/>
            <person name="Hemmerich C."/>
            <person name="Brun Y.V."/>
        </authorList>
    </citation>
    <scope>NUCLEOTIDE SEQUENCE [LARGE SCALE GENOMIC DNA]</scope>
    <source>
        <strain evidence="3">C19</strain>
    </source>
</reference>
<proteinExistence type="predicted"/>
<dbReference type="SUPFAM" id="SSF53335">
    <property type="entry name" value="S-adenosyl-L-methionine-dependent methyltransferases"/>
    <property type="match status" value="1"/>
</dbReference>
<organism evidence="2 3">
    <name type="scientific">Asticcacaulis biprosthecium C19</name>
    <dbReference type="NCBI Taxonomy" id="715226"/>
    <lineage>
        <taxon>Bacteria</taxon>
        <taxon>Pseudomonadati</taxon>
        <taxon>Pseudomonadota</taxon>
        <taxon>Alphaproteobacteria</taxon>
        <taxon>Caulobacterales</taxon>
        <taxon>Caulobacteraceae</taxon>
        <taxon>Asticcacaulis</taxon>
    </lineage>
</organism>
<dbReference type="GO" id="GO:0008168">
    <property type="term" value="F:methyltransferase activity"/>
    <property type="evidence" value="ECO:0007669"/>
    <property type="project" value="UniProtKB-KW"/>
</dbReference>
<feature type="domain" description="Methyltransferase type 12" evidence="1">
    <location>
        <begin position="47"/>
        <end position="141"/>
    </location>
</feature>
<dbReference type="eggNOG" id="COG2226">
    <property type="taxonomic scope" value="Bacteria"/>
</dbReference>
<dbReference type="Pfam" id="PF08242">
    <property type="entry name" value="Methyltransf_12"/>
    <property type="match status" value="1"/>
</dbReference>
<keyword evidence="2" id="KW-0489">Methyltransferase</keyword>
<name>F4QHT9_9CAUL</name>
<accession>F4QHT9</accession>
<dbReference type="EMBL" id="GL883077">
    <property type="protein sequence ID" value="EGF92826.1"/>
    <property type="molecule type" value="Genomic_DNA"/>
</dbReference>
<keyword evidence="3" id="KW-1185">Reference proteome</keyword>
<protein>
    <submittedName>
        <fullName evidence="2">Methyltransferase domain protein</fullName>
    </submittedName>
</protein>
<dbReference type="CDD" id="cd02440">
    <property type="entry name" value="AdoMet_MTases"/>
    <property type="match status" value="1"/>
</dbReference>